<sequence>MSEAVAPVYWLCANSHCLEIKSETVCNKTEVMTDTYEENPFYLLLFAPLFAAISVVLFILKRQMRKNLSSQKQDSILNVFGENV</sequence>
<reference evidence="2 3" key="1">
    <citation type="journal article" date="2015" name="Genome Biol.">
        <title>Comparative genomics of Steinernema reveals deeply conserved gene regulatory networks.</title>
        <authorList>
            <person name="Dillman A.R."/>
            <person name="Macchietto M."/>
            <person name="Porter C.F."/>
            <person name="Rogers A."/>
            <person name="Williams B."/>
            <person name="Antoshechkin I."/>
            <person name="Lee M.M."/>
            <person name="Goodwin Z."/>
            <person name="Lu X."/>
            <person name="Lewis E.E."/>
            <person name="Goodrich-Blair H."/>
            <person name="Stock S.P."/>
            <person name="Adams B.J."/>
            <person name="Sternberg P.W."/>
            <person name="Mortazavi A."/>
        </authorList>
    </citation>
    <scope>NUCLEOTIDE SEQUENCE [LARGE SCALE GENOMIC DNA]</scope>
    <source>
        <strain evidence="2 3">ALL</strain>
    </source>
</reference>
<keyword evidence="3" id="KW-1185">Reference proteome</keyword>
<organism evidence="2 3">
    <name type="scientific">Steinernema carpocapsae</name>
    <name type="common">Entomopathogenic nematode</name>
    <dbReference type="NCBI Taxonomy" id="34508"/>
    <lineage>
        <taxon>Eukaryota</taxon>
        <taxon>Metazoa</taxon>
        <taxon>Ecdysozoa</taxon>
        <taxon>Nematoda</taxon>
        <taxon>Chromadorea</taxon>
        <taxon>Rhabditida</taxon>
        <taxon>Tylenchina</taxon>
        <taxon>Panagrolaimomorpha</taxon>
        <taxon>Strongyloidoidea</taxon>
        <taxon>Steinernematidae</taxon>
        <taxon>Steinernema</taxon>
    </lineage>
</organism>
<keyword evidence="1" id="KW-0812">Transmembrane</keyword>
<evidence type="ECO:0000313" key="3">
    <source>
        <dbReference type="Proteomes" id="UP000298663"/>
    </source>
</evidence>
<reference evidence="2 3" key="2">
    <citation type="journal article" date="2019" name="G3 (Bethesda)">
        <title>Hybrid Assembly of the Genome of the Entomopathogenic Nematode Steinernema carpocapsae Identifies the X-Chromosome.</title>
        <authorList>
            <person name="Serra L."/>
            <person name="Macchietto M."/>
            <person name="Macias-Munoz A."/>
            <person name="McGill C.J."/>
            <person name="Rodriguez I.M."/>
            <person name="Rodriguez B."/>
            <person name="Murad R."/>
            <person name="Mortazavi A."/>
        </authorList>
    </citation>
    <scope>NUCLEOTIDE SEQUENCE [LARGE SCALE GENOMIC DNA]</scope>
    <source>
        <strain evidence="2 3">ALL</strain>
    </source>
</reference>
<dbReference type="EMBL" id="AZBU02000003">
    <property type="protein sequence ID" value="TKR87537.1"/>
    <property type="molecule type" value="Genomic_DNA"/>
</dbReference>
<dbReference type="Proteomes" id="UP000298663">
    <property type="component" value="Unassembled WGS sequence"/>
</dbReference>
<proteinExistence type="predicted"/>
<accession>A0A4U5NVF9</accession>
<feature type="transmembrane region" description="Helical" evidence="1">
    <location>
        <begin position="41"/>
        <end position="60"/>
    </location>
</feature>
<keyword evidence="1" id="KW-0472">Membrane</keyword>
<name>A0A4U5NVF9_STECR</name>
<comment type="caution">
    <text evidence="2">The sequence shown here is derived from an EMBL/GenBank/DDBJ whole genome shotgun (WGS) entry which is preliminary data.</text>
</comment>
<gene>
    <name evidence="2" type="ORF">L596_011918</name>
</gene>
<protein>
    <submittedName>
        <fullName evidence="2">Uncharacterized protein</fullName>
    </submittedName>
</protein>
<keyword evidence="1" id="KW-1133">Transmembrane helix</keyword>
<evidence type="ECO:0000313" key="2">
    <source>
        <dbReference type="EMBL" id="TKR87537.1"/>
    </source>
</evidence>
<evidence type="ECO:0000256" key="1">
    <source>
        <dbReference type="SAM" id="Phobius"/>
    </source>
</evidence>
<dbReference type="AlphaFoldDB" id="A0A4U5NVF9"/>